<evidence type="ECO:0000313" key="2">
    <source>
        <dbReference type="Proteomes" id="UP000677305"/>
    </source>
</evidence>
<reference evidence="1 2" key="1">
    <citation type="submission" date="2020-07" db="EMBL/GenBank/DDBJ databases">
        <title>Vallitalea guaymasensis genome.</title>
        <authorList>
            <person name="Postec A."/>
        </authorList>
    </citation>
    <scope>NUCLEOTIDE SEQUENCE [LARGE SCALE GENOMIC DNA]</scope>
    <source>
        <strain evidence="1 2">Ra1766G1</strain>
    </source>
</reference>
<sequence>MPYKVVNIYPDISDEERKRREKEVAEFVYKVLMKHDERIKKEKELAKKNGAK</sequence>
<accession>A0A8J8M8H7</accession>
<proteinExistence type="predicted"/>
<evidence type="ECO:0000313" key="1">
    <source>
        <dbReference type="EMBL" id="QUH28294.1"/>
    </source>
</evidence>
<dbReference type="Proteomes" id="UP000677305">
    <property type="component" value="Chromosome"/>
</dbReference>
<dbReference type="EMBL" id="CP058561">
    <property type="protein sequence ID" value="QUH28294.1"/>
    <property type="molecule type" value="Genomic_DNA"/>
</dbReference>
<dbReference type="AlphaFoldDB" id="A0A8J8M8H7"/>
<dbReference type="RefSeq" id="WP_212692543.1">
    <property type="nucleotide sequence ID" value="NZ_CP058561.1"/>
</dbReference>
<gene>
    <name evidence="1" type="ORF">HYG85_04925</name>
</gene>
<protein>
    <submittedName>
        <fullName evidence="1">Uncharacterized protein</fullName>
    </submittedName>
</protein>
<keyword evidence="2" id="KW-1185">Reference proteome</keyword>
<name>A0A8J8M8H7_9FIRM</name>
<organism evidence="1 2">
    <name type="scientific">Vallitalea guaymasensis</name>
    <dbReference type="NCBI Taxonomy" id="1185412"/>
    <lineage>
        <taxon>Bacteria</taxon>
        <taxon>Bacillati</taxon>
        <taxon>Bacillota</taxon>
        <taxon>Clostridia</taxon>
        <taxon>Lachnospirales</taxon>
        <taxon>Vallitaleaceae</taxon>
        <taxon>Vallitalea</taxon>
    </lineage>
</organism>
<dbReference type="KEGG" id="vgu:HYG85_04925"/>